<evidence type="ECO:0000313" key="3">
    <source>
        <dbReference type="Proteomes" id="UP000335636"/>
    </source>
</evidence>
<reference evidence="2 3" key="1">
    <citation type="submission" date="2019-04" db="EMBL/GenBank/DDBJ databases">
        <authorList>
            <person name="Alioto T."/>
            <person name="Alioto T."/>
        </authorList>
    </citation>
    <scope>NUCLEOTIDE SEQUENCE [LARGE SCALE GENOMIC DNA]</scope>
</reference>
<gene>
    <name evidence="1" type="ORF">GHT09_019669</name>
    <name evidence="2" type="ORF">MONAX_5E008232</name>
</gene>
<organism evidence="2 3">
    <name type="scientific">Marmota monax</name>
    <name type="common">Woodchuck</name>
    <dbReference type="NCBI Taxonomy" id="9995"/>
    <lineage>
        <taxon>Eukaryota</taxon>
        <taxon>Metazoa</taxon>
        <taxon>Chordata</taxon>
        <taxon>Craniata</taxon>
        <taxon>Vertebrata</taxon>
        <taxon>Euteleostomi</taxon>
        <taxon>Mammalia</taxon>
        <taxon>Eutheria</taxon>
        <taxon>Euarchontoglires</taxon>
        <taxon>Glires</taxon>
        <taxon>Rodentia</taxon>
        <taxon>Sciuromorpha</taxon>
        <taxon>Sciuridae</taxon>
        <taxon>Xerinae</taxon>
        <taxon>Marmotini</taxon>
        <taxon>Marmota</taxon>
    </lineage>
</organism>
<evidence type="ECO:0000313" key="2">
    <source>
        <dbReference type="EMBL" id="VTJ51594.1"/>
    </source>
</evidence>
<reference evidence="1" key="2">
    <citation type="submission" date="2020-08" db="EMBL/GenBank/DDBJ databases">
        <authorList>
            <person name="Shumante A."/>
            <person name="Zimin A.V."/>
            <person name="Puiu D."/>
            <person name="Salzberg S.L."/>
        </authorList>
    </citation>
    <scope>NUCLEOTIDE SEQUENCE</scope>
    <source>
        <strain evidence="1">WC2-LM</strain>
        <tissue evidence="1">Liver</tissue>
    </source>
</reference>
<evidence type="ECO:0000313" key="1">
    <source>
        <dbReference type="EMBL" id="KAF7460280.1"/>
    </source>
</evidence>
<dbReference type="EMBL" id="CABDUW010000006">
    <property type="protein sequence ID" value="VTJ51594.1"/>
    <property type="molecule type" value="Genomic_DNA"/>
</dbReference>
<sequence length="55" mass="6436">MAPEVVRGMDFRGQVCGLSGAMEAKTRDLHEFQWETPRKRRRRNLVPVTQNPYGY</sequence>
<accession>A0A5E4A3E0</accession>
<keyword evidence="3" id="KW-1185">Reference proteome</keyword>
<dbReference type="Proteomes" id="UP000335636">
    <property type="component" value="Unassembled WGS sequence"/>
</dbReference>
<dbReference type="AlphaFoldDB" id="A0A5E4A3E0"/>
<dbReference type="Proteomes" id="UP000662637">
    <property type="component" value="Unassembled WGS sequence"/>
</dbReference>
<proteinExistence type="predicted"/>
<protein>
    <submittedName>
        <fullName evidence="2">Uncharacterized protein</fullName>
    </submittedName>
</protein>
<name>A0A5E4A3E0_MARMO</name>
<dbReference type="EMBL" id="WJEC01008792">
    <property type="protein sequence ID" value="KAF7460280.1"/>
    <property type="molecule type" value="Genomic_DNA"/>
</dbReference>